<evidence type="ECO:0000256" key="5">
    <source>
        <dbReference type="ARBA" id="ARBA00023136"/>
    </source>
</evidence>
<dbReference type="InterPro" id="IPR005821">
    <property type="entry name" value="Ion_trans_dom"/>
</dbReference>
<evidence type="ECO:0000259" key="7">
    <source>
        <dbReference type="Pfam" id="PF00520"/>
    </source>
</evidence>
<comment type="caution">
    <text evidence="8">The sequence shown here is derived from an EMBL/GenBank/DDBJ whole genome shotgun (WGS) entry which is preliminary data.</text>
</comment>
<evidence type="ECO:0000256" key="3">
    <source>
        <dbReference type="ARBA" id="ARBA00022737"/>
    </source>
</evidence>
<feature type="transmembrane region" description="Helical" evidence="6">
    <location>
        <begin position="1022"/>
        <end position="1040"/>
    </location>
</feature>
<proteinExistence type="predicted"/>
<dbReference type="SUPFAM" id="SSF50978">
    <property type="entry name" value="WD40 repeat-like"/>
    <property type="match status" value="1"/>
</dbReference>
<evidence type="ECO:0000256" key="6">
    <source>
        <dbReference type="SAM" id="Phobius"/>
    </source>
</evidence>
<keyword evidence="9" id="KW-1185">Reference proteome</keyword>
<evidence type="ECO:0000313" key="9">
    <source>
        <dbReference type="Proteomes" id="UP001476247"/>
    </source>
</evidence>
<evidence type="ECO:0000256" key="2">
    <source>
        <dbReference type="ARBA" id="ARBA00022692"/>
    </source>
</evidence>
<feature type="domain" description="Ion transport" evidence="7">
    <location>
        <begin position="839"/>
        <end position="1087"/>
    </location>
</feature>
<feature type="transmembrane region" description="Helical" evidence="6">
    <location>
        <begin position="821"/>
        <end position="842"/>
    </location>
</feature>
<dbReference type="PANTHER" id="PTHR10582">
    <property type="entry name" value="TRANSIENT RECEPTOR POTENTIAL ION CHANNEL PROTEIN"/>
    <property type="match status" value="1"/>
</dbReference>
<protein>
    <recommendedName>
        <fullName evidence="7">Ion transport domain-containing protein</fullName>
    </recommendedName>
</protein>
<name>A0ABP9YAB4_9FUNG</name>
<gene>
    <name evidence="8" type="ORF">HPULCUR_009395</name>
</gene>
<keyword evidence="2 6" id="KW-0812">Transmembrane</keyword>
<dbReference type="Pfam" id="PF00520">
    <property type="entry name" value="Ion_trans"/>
    <property type="match status" value="1"/>
</dbReference>
<feature type="transmembrane region" description="Helical" evidence="6">
    <location>
        <begin position="892"/>
        <end position="913"/>
    </location>
</feature>
<accession>A0ABP9YAB4</accession>
<feature type="transmembrane region" description="Helical" evidence="6">
    <location>
        <begin position="1052"/>
        <end position="1077"/>
    </location>
</feature>
<feature type="transmembrane region" description="Helical" evidence="6">
    <location>
        <begin position="961"/>
        <end position="982"/>
    </location>
</feature>
<evidence type="ECO:0000256" key="4">
    <source>
        <dbReference type="ARBA" id="ARBA00022989"/>
    </source>
</evidence>
<sequence length="1165" mass="134564">MLGKEDSIIHVEEERYNGDTDEIMLLDISSNKHWMAYVAYNFNATDDSQSENSQHDTVANDRDSIKQVTKMKCQGRAVFLNRKGNTLAIISENAIEVYNNFPKNKTATYVFRLSSFYSNAIRTCETVNIQKTYVDNTSWFNMPRSDKTSNIETLVTFSRHIRHNILTTPFTGNGVVRIWSILENGVRLTSFPALKQHVMAFSKNYKYAAAYVEDSRSVNVYNVKSGLLVYRLKSRDKSDATAFKVSHIRFCYDARYVAMSGLEGDAEVSFEVWYVEAERSIYRTVEKITKQLGTEGEIDNQRRVEPFVRRGMKENKKCLKGYYTSYPDERMTIMCVELDIDKSPDNIVSWEPDANLSLNNQYEIENGLKNYNHLRCGYIKAGDENYLIRFGKHTVQLWKVSSESSEDNSITDDDNLLYIRAYKGPDYGLGYSFRETWEIHDFHSIQYIGGDCSGRLIVNITMPSNSENSIESYHTEEIFLPLEQQLLSPENQFDYHKLESACQALHYLFMGEYDENSNSTNLIFLREKTIKIIQSAVCNIKTDSNFFSTIAGSRTLAMLASFEEGRVVIKSIMARRVPINIFSYARTRPEKIQDEVRNVDRSCTTGTFSESNTPDLKYDEMFYRSSPPKNFSKDIHDTKMIASKENVLTLGILLHEFEEMAEAKMLEKKHITDTENLEAHATMEQIKMYKGFWLHVYYLRQNFLRWSNLGRAVKNLEDKYNVNIIYRWKRMSLEEEKELVNLSSICVVPITHFNSYNNLPEDRPKTNYSDDGLDENVPDRKESDFVRVALDQHISDMFQQGDIVLELLLKYKWQHFARSKFILICFIHTIYYVSYCTGVLFAPELYGQNLENKFVLENSGQIASIALMLTSLLILIIQEARQFSQKNDKLNYFFSGYNWIDISAFVLPIFTLIQLCRNWPQFVEVCSVSTLILWTHAILRLRVISHFGITLETIIQLSKKVAPVLLIMLLVILAFTQSYIVLLRLHPDEYFRDTFSGTFLSANNPEGLDGVVEYATSTSNGFVNWFVAFYNVWLFIYGVWDPIVQGDAGSSKMVMVMSIVFSLIAVLIFFNMVIAIMSSAIEEVDSHGKKVCHFTGKNMHNPLTTTETYLFFPTNLDVVSEIELLCKESILEHKIKLEEETNELFKKLCDVSETPKVTPILEQTK</sequence>
<comment type="subcellular location">
    <subcellularLocation>
        <location evidence="1">Membrane</location>
        <topology evidence="1">Multi-pass membrane protein</topology>
    </subcellularLocation>
</comment>
<dbReference type="InterPro" id="IPR024862">
    <property type="entry name" value="TRPV"/>
</dbReference>
<dbReference type="InterPro" id="IPR015943">
    <property type="entry name" value="WD40/YVTN_repeat-like_dom_sf"/>
</dbReference>
<dbReference type="EMBL" id="BAABUJ010000031">
    <property type="protein sequence ID" value="GAA5803910.1"/>
    <property type="molecule type" value="Genomic_DNA"/>
</dbReference>
<dbReference type="Proteomes" id="UP001476247">
    <property type="component" value="Unassembled WGS sequence"/>
</dbReference>
<evidence type="ECO:0000313" key="8">
    <source>
        <dbReference type="EMBL" id="GAA5803910.1"/>
    </source>
</evidence>
<keyword evidence="3" id="KW-0677">Repeat</keyword>
<keyword evidence="4 6" id="KW-1133">Transmembrane helix</keyword>
<dbReference type="InterPro" id="IPR036322">
    <property type="entry name" value="WD40_repeat_dom_sf"/>
</dbReference>
<reference evidence="8 9" key="1">
    <citation type="submission" date="2024-04" db="EMBL/GenBank/DDBJ databases">
        <title>genome sequences of Mucor flavus KT1a and Helicostylum pulchrum KT1b strains isolation_sourced from the surface of a dry-aged beef.</title>
        <authorList>
            <person name="Toyotome T."/>
            <person name="Hosono M."/>
            <person name="Torimaru M."/>
            <person name="Fukuda K."/>
            <person name="Mikami N."/>
        </authorList>
    </citation>
    <scope>NUCLEOTIDE SEQUENCE [LARGE SCALE GENOMIC DNA]</scope>
    <source>
        <strain evidence="8 9">KT1b</strain>
    </source>
</reference>
<organism evidence="8 9">
    <name type="scientific">Helicostylum pulchrum</name>
    <dbReference type="NCBI Taxonomy" id="562976"/>
    <lineage>
        <taxon>Eukaryota</taxon>
        <taxon>Fungi</taxon>
        <taxon>Fungi incertae sedis</taxon>
        <taxon>Mucoromycota</taxon>
        <taxon>Mucoromycotina</taxon>
        <taxon>Mucoromycetes</taxon>
        <taxon>Mucorales</taxon>
        <taxon>Mucorineae</taxon>
        <taxon>Mucoraceae</taxon>
        <taxon>Helicostylum</taxon>
    </lineage>
</organism>
<keyword evidence="5 6" id="KW-0472">Membrane</keyword>
<evidence type="ECO:0000256" key="1">
    <source>
        <dbReference type="ARBA" id="ARBA00004141"/>
    </source>
</evidence>
<feature type="transmembrane region" description="Helical" evidence="6">
    <location>
        <begin position="862"/>
        <end position="880"/>
    </location>
</feature>
<dbReference type="Gene3D" id="2.130.10.10">
    <property type="entry name" value="YVTN repeat-like/Quinoprotein amine dehydrogenase"/>
    <property type="match status" value="1"/>
</dbReference>
<dbReference type="PANTHER" id="PTHR10582:SF2">
    <property type="entry name" value="INACTIVE"/>
    <property type="match status" value="1"/>
</dbReference>